<dbReference type="STRING" id="391937.NA2_03887"/>
<keyword evidence="8" id="KW-1185">Reference proteome</keyword>
<dbReference type="Gene3D" id="3.90.1590.10">
    <property type="entry name" value="glutathione-dependent formaldehyde- activating enzyme (gfa)"/>
    <property type="match status" value="1"/>
</dbReference>
<dbReference type="OrthoDB" id="9807246at2"/>
<feature type="region of interest" description="Disordered" evidence="5">
    <location>
        <begin position="144"/>
        <end position="163"/>
    </location>
</feature>
<protein>
    <recommendedName>
        <fullName evidence="6">CENP-V/GFA domain-containing protein</fullName>
    </recommendedName>
</protein>
<dbReference type="PANTHER" id="PTHR33337">
    <property type="entry name" value="GFA DOMAIN-CONTAINING PROTEIN"/>
    <property type="match status" value="1"/>
</dbReference>
<comment type="caution">
    <text evidence="7">The sequence shown here is derived from an EMBL/GenBank/DDBJ whole genome shotgun (WGS) entry which is preliminary data.</text>
</comment>
<dbReference type="PANTHER" id="PTHR33337:SF40">
    <property type="entry name" value="CENP-V_GFA DOMAIN-CONTAINING PROTEIN-RELATED"/>
    <property type="match status" value="1"/>
</dbReference>
<dbReference type="PATRIC" id="fig|391937.3.peg.806"/>
<dbReference type="EMBL" id="AMRM01000003">
    <property type="protein sequence ID" value="EKF20365.1"/>
    <property type="molecule type" value="Genomic_DNA"/>
</dbReference>
<dbReference type="AlphaFoldDB" id="K2MI09"/>
<name>K2MI09_9HYPH</name>
<comment type="similarity">
    <text evidence="1">Belongs to the Gfa family.</text>
</comment>
<dbReference type="Pfam" id="PF04828">
    <property type="entry name" value="GFA"/>
    <property type="match status" value="1"/>
</dbReference>
<dbReference type="Proteomes" id="UP000006786">
    <property type="component" value="Unassembled WGS sequence"/>
</dbReference>
<evidence type="ECO:0000256" key="5">
    <source>
        <dbReference type="SAM" id="MobiDB-lite"/>
    </source>
</evidence>
<keyword evidence="3" id="KW-0862">Zinc</keyword>
<evidence type="ECO:0000313" key="8">
    <source>
        <dbReference type="Proteomes" id="UP000006786"/>
    </source>
</evidence>
<dbReference type="RefSeq" id="WP_008594425.1">
    <property type="nucleotide sequence ID" value="NZ_AMRM01000003.1"/>
</dbReference>
<keyword evidence="4" id="KW-0456">Lyase</keyword>
<accession>K2MI09</accession>
<organism evidence="7 8">
    <name type="scientific">Nitratireductor pacificus pht-3B</name>
    <dbReference type="NCBI Taxonomy" id="391937"/>
    <lineage>
        <taxon>Bacteria</taxon>
        <taxon>Pseudomonadati</taxon>
        <taxon>Pseudomonadota</taxon>
        <taxon>Alphaproteobacteria</taxon>
        <taxon>Hyphomicrobiales</taxon>
        <taxon>Phyllobacteriaceae</taxon>
        <taxon>Nitratireductor</taxon>
    </lineage>
</organism>
<proteinExistence type="inferred from homology"/>
<evidence type="ECO:0000259" key="6">
    <source>
        <dbReference type="PROSITE" id="PS51891"/>
    </source>
</evidence>
<reference evidence="7 8" key="1">
    <citation type="journal article" date="2012" name="J. Bacteriol.">
        <title>Genome Sequence of Nitratireductor pacificus Type Strain pht-3B.</title>
        <authorList>
            <person name="Lai Q."/>
            <person name="Li G."/>
            <person name="Shao Z."/>
        </authorList>
    </citation>
    <scope>NUCLEOTIDE SEQUENCE [LARGE SCALE GENOMIC DNA]</scope>
    <source>
        <strain evidence="8">pht-3B</strain>
    </source>
</reference>
<evidence type="ECO:0000313" key="7">
    <source>
        <dbReference type="EMBL" id="EKF20365.1"/>
    </source>
</evidence>
<gene>
    <name evidence="7" type="ORF">NA2_03887</name>
</gene>
<dbReference type="InterPro" id="IPR006913">
    <property type="entry name" value="CENP-V/GFA"/>
</dbReference>
<dbReference type="InterPro" id="IPR011057">
    <property type="entry name" value="Mss4-like_sf"/>
</dbReference>
<evidence type="ECO:0000256" key="1">
    <source>
        <dbReference type="ARBA" id="ARBA00005495"/>
    </source>
</evidence>
<keyword evidence="2" id="KW-0479">Metal-binding</keyword>
<dbReference type="GO" id="GO:0016846">
    <property type="term" value="F:carbon-sulfur lyase activity"/>
    <property type="evidence" value="ECO:0007669"/>
    <property type="project" value="InterPro"/>
</dbReference>
<evidence type="ECO:0000256" key="3">
    <source>
        <dbReference type="ARBA" id="ARBA00022833"/>
    </source>
</evidence>
<dbReference type="eggNOG" id="COG3791">
    <property type="taxonomic scope" value="Bacteria"/>
</dbReference>
<dbReference type="GO" id="GO:0046872">
    <property type="term" value="F:metal ion binding"/>
    <property type="evidence" value="ECO:0007669"/>
    <property type="project" value="UniProtKB-KW"/>
</dbReference>
<evidence type="ECO:0000256" key="4">
    <source>
        <dbReference type="ARBA" id="ARBA00023239"/>
    </source>
</evidence>
<evidence type="ECO:0000256" key="2">
    <source>
        <dbReference type="ARBA" id="ARBA00022723"/>
    </source>
</evidence>
<dbReference type="PROSITE" id="PS51891">
    <property type="entry name" value="CENP_V_GFA"/>
    <property type="match status" value="1"/>
</dbReference>
<feature type="domain" description="CENP-V/GFA" evidence="6">
    <location>
        <begin position="6"/>
        <end position="116"/>
    </location>
</feature>
<sequence length="163" mass="18141">MTGPSFSGGCQCGAVRFRATRLGRPSICHCRMCQKQFGSFFGAFVTAHDDGLRWTRGAPSYFRSSETVARGFCRDCGTPLTYRHPGGIELAIGAFDEPQALEPQVQVNHAVRLPWIDRLFDKPAYESEAMNSFHASVASYQHPDHDTEAWPAPCHRHEGPQND</sequence>
<dbReference type="SUPFAM" id="SSF51316">
    <property type="entry name" value="Mss4-like"/>
    <property type="match status" value="1"/>
</dbReference>